<dbReference type="AlphaFoldDB" id="A0A3N1Y0U7"/>
<evidence type="ECO:0000313" key="2">
    <source>
        <dbReference type="Proteomes" id="UP000276634"/>
    </source>
</evidence>
<name>A0A3N1Y0U7_9GAMM</name>
<sequence>MALAAMLAATGCSGLVQRAGGSLAEGVAEAAMRHDDPELVAAALPGYLILADAAVQAAPRDGDALVRAARLYAAYAGALVRDPARRRRLSERALGYARRAACLRSGTGCTLRGEGLRAVLAGATAEDVEPLYALATAWLVWIEARREDWGARAELAEAELVLRRVAALAPDHDDGGVQLQLGVLSALVPPALGGDPEAARRHFERALRLSGGKRLMVKVLMAEHLARAVGDRRLHDRLLREVLAADPEAGRHTLENVLARRRARALLEEADRVFGDGG</sequence>
<proteinExistence type="predicted"/>
<dbReference type="InterPro" id="IPR031823">
    <property type="entry name" value="TatT"/>
</dbReference>
<dbReference type="Pfam" id="PF16811">
    <property type="entry name" value="TAtT"/>
    <property type="match status" value="1"/>
</dbReference>
<dbReference type="Proteomes" id="UP000276634">
    <property type="component" value="Unassembled WGS sequence"/>
</dbReference>
<comment type="caution">
    <text evidence="1">The sequence shown here is derived from an EMBL/GenBank/DDBJ whole genome shotgun (WGS) entry which is preliminary data.</text>
</comment>
<dbReference type="InterPro" id="IPR038537">
    <property type="entry name" value="TatT_sf"/>
</dbReference>
<reference evidence="1 2" key="1">
    <citation type="submission" date="2018-11" db="EMBL/GenBank/DDBJ databases">
        <title>Genomic Encyclopedia of Type Strains, Phase IV (KMG-IV): sequencing the most valuable type-strain genomes for metagenomic binning, comparative biology and taxonomic classification.</title>
        <authorList>
            <person name="Goeker M."/>
        </authorList>
    </citation>
    <scope>NUCLEOTIDE SEQUENCE [LARGE SCALE GENOMIC DNA]</scope>
    <source>
        <strain evidence="1 2">DSM 100275</strain>
    </source>
</reference>
<gene>
    <name evidence="1" type="ORF">EDC57_1647</name>
</gene>
<keyword evidence="2" id="KW-1185">Reference proteome</keyword>
<evidence type="ECO:0000313" key="1">
    <source>
        <dbReference type="EMBL" id="ROR32446.1"/>
    </source>
</evidence>
<organism evidence="1 2">
    <name type="scientific">Inmirania thermothiophila</name>
    <dbReference type="NCBI Taxonomy" id="1750597"/>
    <lineage>
        <taxon>Bacteria</taxon>
        <taxon>Pseudomonadati</taxon>
        <taxon>Pseudomonadota</taxon>
        <taxon>Gammaproteobacteria</taxon>
        <taxon>Chromatiales</taxon>
        <taxon>Ectothiorhodospiraceae</taxon>
        <taxon>Inmirania</taxon>
    </lineage>
</organism>
<protein>
    <submittedName>
        <fullName evidence="1">TRAP transporter TatT component family protein</fullName>
    </submittedName>
</protein>
<dbReference type="EMBL" id="RJVI01000002">
    <property type="protein sequence ID" value="ROR32446.1"/>
    <property type="molecule type" value="Genomic_DNA"/>
</dbReference>
<dbReference type="Gene3D" id="1.25.40.920">
    <property type="entry name" value="TRAP transporter T-component"/>
    <property type="match status" value="1"/>
</dbReference>
<accession>A0A3N1Y0U7</accession>